<sequence length="309" mass="35248">MSNSEQRECTGVEIKVPWGHISGKWWGPQTTRPILALHGWQDNAGSFDTLIPLLPPHIGILAIDLPGHGFSSRIPDGQMYYNLDYVTTVCMIMKEYNWDKVSILGHSMGSIVGFLLAGIFPDKVELLIGLDAYKPLSVMEDYYSVKMNHIITLFLIADDRNRNESEPPSYPYDECIEKLYIGAGSSIDRDKCAHILERNIKRSTKYPDKYYFTRDSRIKYTNIGIWPKDLYSSVLEKITCPTLFIRALDSPVIPNAPPFDEHLSVLKKNPRFEYEEVDGRHHVHLNEPHKVSGIISKFLLKHTTPSAKL</sequence>
<dbReference type="OrthoDB" id="190201at2759"/>
<dbReference type="Pfam" id="PF00561">
    <property type="entry name" value="Abhydrolase_1"/>
    <property type="match status" value="1"/>
</dbReference>
<dbReference type="AlphaFoldDB" id="A0A7R8UKY1"/>
<organism evidence="4 5">
    <name type="scientific">Hermetia illucens</name>
    <name type="common">Black soldier fly</name>
    <dbReference type="NCBI Taxonomy" id="343691"/>
    <lineage>
        <taxon>Eukaryota</taxon>
        <taxon>Metazoa</taxon>
        <taxon>Ecdysozoa</taxon>
        <taxon>Arthropoda</taxon>
        <taxon>Hexapoda</taxon>
        <taxon>Insecta</taxon>
        <taxon>Pterygota</taxon>
        <taxon>Neoptera</taxon>
        <taxon>Endopterygota</taxon>
        <taxon>Diptera</taxon>
        <taxon>Brachycera</taxon>
        <taxon>Stratiomyomorpha</taxon>
        <taxon>Stratiomyidae</taxon>
        <taxon>Hermetiinae</taxon>
        <taxon>Hermetia</taxon>
    </lineage>
</organism>
<gene>
    <name evidence="4" type="ORF">HERILL_LOCUS5439</name>
</gene>
<evidence type="ECO:0000256" key="2">
    <source>
        <dbReference type="ARBA" id="ARBA00022801"/>
    </source>
</evidence>
<evidence type="ECO:0000259" key="3">
    <source>
        <dbReference type="Pfam" id="PF00561"/>
    </source>
</evidence>
<dbReference type="InParanoid" id="A0A7R8UKY1"/>
<accession>A0A7R8UKY1</accession>
<dbReference type="EMBL" id="LR899010">
    <property type="protein sequence ID" value="CAD7082404.1"/>
    <property type="molecule type" value="Genomic_DNA"/>
</dbReference>
<evidence type="ECO:0000313" key="5">
    <source>
        <dbReference type="Proteomes" id="UP000594454"/>
    </source>
</evidence>
<dbReference type="GO" id="GO:0016020">
    <property type="term" value="C:membrane"/>
    <property type="evidence" value="ECO:0007669"/>
    <property type="project" value="TreeGrafter"/>
</dbReference>
<dbReference type="PANTHER" id="PTHR43798">
    <property type="entry name" value="MONOACYLGLYCEROL LIPASE"/>
    <property type="match status" value="1"/>
</dbReference>
<keyword evidence="5" id="KW-1185">Reference proteome</keyword>
<feature type="domain" description="AB hydrolase-1" evidence="3">
    <location>
        <begin position="33"/>
        <end position="132"/>
    </location>
</feature>
<name>A0A7R8UKY1_HERIL</name>
<dbReference type="InterPro" id="IPR050266">
    <property type="entry name" value="AB_hydrolase_sf"/>
</dbReference>
<reference evidence="4 5" key="1">
    <citation type="submission" date="2020-11" db="EMBL/GenBank/DDBJ databases">
        <authorList>
            <person name="Wallbank WR R."/>
            <person name="Pardo Diaz C."/>
            <person name="Kozak K."/>
            <person name="Martin S."/>
            <person name="Jiggins C."/>
            <person name="Moest M."/>
            <person name="Warren A I."/>
            <person name="Generalovic N T."/>
            <person name="Byers J.R.P. K."/>
            <person name="Montejo-Kovacevich G."/>
            <person name="Yen C E."/>
        </authorList>
    </citation>
    <scope>NUCLEOTIDE SEQUENCE [LARGE SCALE GENOMIC DNA]</scope>
</reference>
<dbReference type="SUPFAM" id="SSF53474">
    <property type="entry name" value="alpha/beta-Hydrolases"/>
    <property type="match status" value="1"/>
</dbReference>
<dbReference type="PANTHER" id="PTHR43798:SF14">
    <property type="entry name" value="SERINE HYDROLASE-LIKE PROTEIN DDB_G0286239"/>
    <property type="match status" value="1"/>
</dbReference>
<dbReference type="InterPro" id="IPR029058">
    <property type="entry name" value="AB_hydrolase_fold"/>
</dbReference>
<evidence type="ECO:0000313" key="4">
    <source>
        <dbReference type="EMBL" id="CAD7082404.1"/>
    </source>
</evidence>
<evidence type="ECO:0000256" key="1">
    <source>
        <dbReference type="ARBA" id="ARBA00008645"/>
    </source>
</evidence>
<dbReference type="InterPro" id="IPR000073">
    <property type="entry name" value="AB_hydrolase_1"/>
</dbReference>
<protein>
    <recommendedName>
        <fullName evidence="3">AB hydrolase-1 domain-containing protein</fullName>
    </recommendedName>
</protein>
<dbReference type="Gene3D" id="3.40.50.1820">
    <property type="entry name" value="alpha/beta hydrolase"/>
    <property type="match status" value="1"/>
</dbReference>
<proteinExistence type="inferred from homology"/>
<comment type="similarity">
    <text evidence="1">Belongs to the AB hydrolase superfamily.</text>
</comment>
<dbReference type="OMA" id="DKFFFCR"/>
<dbReference type="GO" id="GO:0016787">
    <property type="term" value="F:hydrolase activity"/>
    <property type="evidence" value="ECO:0007669"/>
    <property type="project" value="UniProtKB-KW"/>
</dbReference>
<dbReference type="Proteomes" id="UP000594454">
    <property type="component" value="Chromosome 2"/>
</dbReference>
<keyword evidence="2" id="KW-0378">Hydrolase</keyword>